<keyword evidence="4" id="KW-1185">Reference proteome</keyword>
<accession>A0AAV9NMD6</accession>
<keyword evidence="2" id="KW-1133">Transmembrane helix</keyword>
<gene>
    <name evidence="3" type="ORF">LTR84_004611</name>
</gene>
<feature type="compositionally biased region" description="Polar residues" evidence="1">
    <location>
        <begin position="417"/>
        <end position="428"/>
    </location>
</feature>
<evidence type="ECO:0000313" key="4">
    <source>
        <dbReference type="Proteomes" id="UP001358417"/>
    </source>
</evidence>
<dbReference type="GeneID" id="89972789"/>
<dbReference type="AlphaFoldDB" id="A0AAV9NMD6"/>
<feature type="compositionally biased region" description="Basic and acidic residues" evidence="1">
    <location>
        <begin position="468"/>
        <end position="503"/>
    </location>
</feature>
<feature type="compositionally biased region" description="Polar residues" evidence="1">
    <location>
        <begin position="522"/>
        <end position="535"/>
    </location>
</feature>
<dbReference type="EMBL" id="JAVRRD010000002">
    <property type="protein sequence ID" value="KAK5062538.1"/>
    <property type="molecule type" value="Genomic_DNA"/>
</dbReference>
<dbReference type="InterPro" id="IPR015915">
    <property type="entry name" value="Kelch-typ_b-propeller"/>
</dbReference>
<protein>
    <recommendedName>
        <fullName evidence="5">Kelch repeat protein</fullName>
    </recommendedName>
</protein>
<dbReference type="Gene3D" id="2.120.10.80">
    <property type="entry name" value="Kelch-type beta propeller"/>
    <property type="match status" value="1"/>
</dbReference>
<feature type="region of interest" description="Disordered" evidence="1">
    <location>
        <begin position="406"/>
        <end position="428"/>
    </location>
</feature>
<feature type="region of interest" description="Disordered" evidence="1">
    <location>
        <begin position="467"/>
        <end position="535"/>
    </location>
</feature>
<evidence type="ECO:0000313" key="3">
    <source>
        <dbReference type="EMBL" id="KAK5062538.1"/>
    </source>
</evidence>
<reference evidence="3 4" key="1">
    <citation type="submission" date="2023-08" db="EMBL/GenBank/DDBJ databases">
        <title>Black Yeasts Isolated from many extreme environments.</title>
        <authorList>
            <person name="Coleine C."/>
            <person name="Stajich J.E."/>
            <person name="Selbmann L."/>
        </authorList>
    </citation>
    <scope>NUCLEOTIDE SEQUENCE [LARGE SCALE GENOMIC DNA]</scope>
    <source>
        <strain evidence="3 4">CCFEE 5792</strain>
    </source>
</reference>
<dbReference type="PANTHER" id="PTHR23244:SF490">
    <property type="entry name" value="KELCH REPEAT PROTEIN"/>
    <property type="match status" value="1"/>
</dbReference>
<name>A0AAV9NMD6_9EURO</name>
<organism evidence="3 4">
    <name type="scientific">Exophiala bonariae</name>
    <dbReference type="NCBI Taxonomy" id="1690606"/>
    <lineage>
        <taxon>Eukaryota</taxon>
        <taxon>Fungi</taxon>
        <taxon>Dikarya</taxon>
        <taxon>Ascomycota</taxon>
        <taxon>Pezizomycotina</taxon>
        <taxon>Eurotiomycetes</taxon>
        <taxon>Chaetothyriomycetidae</taxon>
        <taxon>Chaetothyriales</taxon>
        <taxon>Herpotrichiellaceae</taxon>
        <taxon>Exophiala</taxon>
    </lineage>
</organism>
<proteinExistence type="predicted"/>
<keyword evidence="2" id="KW-0812">Transmembrane</keyword>
<sequence length="535" mass="58263">MAVVTGNHLYIDGGEVYYVNNGSTPKSLPLNSTYSIDLSKSWSNDSVILNQIDKTSAPRSLNVGNLFPDPSGTSFYQWNGKISSALPYDQLPDPPAANLWQFRADGDQGKWSLVTAPNLKRLSRAASTQGNGTAYFLGGFGDWRSDKDYYSNTSLRFSGGGLVTYDIQSQSWNNYSIEEFAPTGWSFDANFHYLEGMGREGLLLAMGGATSPPGGTNRQGDEILNPFNYVTLYDAMVNKWYNQSTSGDIPVKRFSTCSVGIAGDNGTFEIFLYGGSVTASASSGEEQQTNLDFSEVYILSIPSFRWYKTNLKPTTSRFRHTCNVIGQRQMVVVGGLASLALSRLPTDPWGQGLGIFDLTDLEWKSSYDASASPYQSPNMVKESIAKDGRYPSSWDSPVVEGLFTNKAVDNDSSSSSPEPATSGKSNNTGAIVGGVIGGIVVLALIGVAVWFLLRRSRKPHAEQQMLVEHSKMDEHSKLDDEPPPTKRAELNSEPDDLHSHSESWEMDGGTSHRFELPASEGQKASNHSSGMAKNG</sequence>
<evidence type="ECO:0008006" key="5">
    <source>
        <dbReference type="Google" id="ProtNLM"/>
    </source>
</evidence>
<dbReference type="PANTHER" id="PTHR23244">
    <property type="entry name" value="KELCH REPEAT DOMAIN"/>
    <property type="match status" value="1"/>
</dbReference>
<comment type="caution">
    <text evidence="3">The sequence shown here is derived from an EMBL/GenBank/DDBJ whole genome shotgun (WGS) entry which is preliminary data.</text>
</comment>
<evidence type="ECO:0000256" key="1">
    <source>
        <dbReference type="SAM" id="MobiDB-lite"/>
    </source>
</evidence>
<keyword evidence="2" id="KW-0472">Membrane</keyword>
<feature type="transmembrane region" description="Helical" evidence="2">
    <location>
        <begin position="430"/>
        <end position="453"/>
    </location>
</feature>
<dbReference type="SUPFAM" id="SSF50965">
    <property type="entry name" value="Galactose oxidase, central domain"/>
    <property type="match status" value="1"/>
</dbReference>
<dbReference type="InterPro" id="IPR011043">
    <property type="entry name" value="Gal_Oxase/kelch_b-propeller"/>
</dbReference>
<evidence type="ECO:0000256" key="2">
    <source>
        <dbReference type="SAM" id="Phobius"/>
    </source>
</evidence>
<dbReference type="Proteomes" id="UP001358417">
    <property type="component" value="Unassembled WGS sequence"/>
</dbReference>
<dbReference type="RefSeq" id="XP_064710810.1">
    <property type="nucleotide sequence ID" value="XM_064848186.1"/>
</dbReference>